<protein>
    <submittedName>
        <fullName evidence="2">Uncharacterized protein</fullName>
    </submittedName>
</protein>
<dbReference type="AlphaFoldDB" id="A0AAQ4DZ39"/>
<comment type="caution">
    <text evidence="2">The sequence shown here is derived from an EMBL/GenBank/DDBJ whole genome shotgun (WGS) entry which is preliminary data.</text>
</comment>
<evidence type="ECO:0000313" key="2">
    <source>
        <dbReference type="EMBL" id="KAK8767729.1"/>
    </source>
</evidence>
<name>A0AAQ4DZ39_AMBAM</name>
<dbReference type="Proteomes" id="UP001321473">
    <property type="component" value="Unassembled WGS sequence"/>
</dbReference>
<evidence type="ECO:0000256" key="1">
    <source>
        <dbReference type="SAM" id="MobiDB-lite"/>
    </source>
</evidence>
<proteinExistence type="predicted"/>
<keyword evidence="3" id="KW-1185">Reference proteome</keyword>
<feature type="compositionally biased region" description="Polar residues" evidence="1">
    <location>
        <begin position="60"/>
        <end position="69"/>
    </location>
</feature>
<organism evidence="2 3">
    <name type="scientific">Amblyomma americanum</name>
    <name type="common">Lone star tick</name>
    <dbReference type="NCBI Taxonomy" id="6943"/>
    <lineage>
        <taxon>Eukaryota</taxon>
        <taxon>Metazoa</taxon>
        <taxon>Ecdysozoa</taxon>
        <taxon>Arthropoda</taxon>
        <taxon>Chelicerata</taxon>
        <taxon>Arachnida</taxon>
        <taxon>Acari</taxon>
        <taxon>Parasitiformes</taxon>
        <taxon>Ixodida</taxon>
        <taxon>Ixodoidea</taxon>
        <taxon>Ixodidae</taxon>
        <taxon>Amblyomminae</taxon>
        <taxon>Amblyomma</taxon>
    </lineage>
</organism>
<feature type="region of interest" description="Disordered" evidence="1">
    <location>
        <begin position="50"/>
        <end position="69"/>
    </location>
</feature>
<dbReference type="EMBL" id="JARKHS020025061">
    <property type="protein sequence ID" value="KAK8767729.1"/>
    <property type="molecule type" value="Genomic_DNA"/>
</dbReference>
<evidence type="ECO:0000313" key="3">
    <source>
        <dbReference type="Proteomes" id="UP001321473"/>
    </source>
</evidence>
<gene>
    <name evidence="2" type="ORF">V5799_005487</name>
</gene>
<sequence length="69" mass="7567">MDNMADVVMLAMEIVEDDESDDKFGSAFPFAAFGMRDFLSTLGDLPDYDDVGNDEDDGIISSSCCESQR</sequence>
<reference evidence="2 3" key="1">
    <citation type="journal article" date="2023" name="Arcadia Sci">
        <title>De novo assembly of a long-read Amblyomma americanum tick genome.</title>
        <authorList>
            <person name="Chou S."/>
            <person name="Poskanzer K.E."/>
            <person name="Rollins M."/>
            <person name="Thuy-Boun P.S."/>
        </authorList>
    </citation>
    <scope>NUCLEOTIDE SEQUENCE [LARGE SCALE GENOMIC DNA]</scope>
    <source>
        <strain evidence="2">F_SG_1</strain>
        <tissue evidence="2">Salivary glands</tissue>
    </source>
</reference>
<accession>A0AAQ4DZ39</accession>